<proteinExistence type="predicted"/>
<protein>
    <submittedName>
        <fullName evidence="2">Transcriptional regulator</fullName>
    </submittedName>
</protein>
<sequence>MADSKTLIKNLKAVLKLRGVTYGELARRLRVSEPTIKRDLSRGTFSLERLDRICDAVGIDLEELVHPPVPGAMLTQLSDEQERAIVSRPKLLLVAYLTANDWRFQEILSTFQLSESELIDILIKLERLGIAEFKPPNRIRKLTARNFSWRKDGPVHEFFLKRVVPEFFGGRFDGQGDELRFFGGLLTAESLMKFKAGIDRLATEFEDLAHKDARRPLEERDSCSAILSLRSWEFSEFQKLRRK</sequence>
<accession>A0A829YMV1</accession>
<gene>
    <name evidence="2" type="ORF">GCM10011487_62110</name>
</gene>
<dbReference type="PROSITE" id="PS50943">
    <property type="entry name" value="HTH_CROC1"/>
    <property type="match status" value="1"/>
</dbReference>
<comment type="caution">
    <text evidence="2">The sequence shown here is derived from an EMBL/GenBank/DDBJ whole genome shotgun (WGS) entry which is preliminary data.</text>
</comment>
<dbReference type="CDD" id="cd00093">
    <property type="entry name" value="HTH_XRE"/>
    <property type="match status" value="1"/>
</dbReference>
<dbReference type="SMART" id="SM00530">
    <property type="entry name" value="HTH_XRE"/>
    <property type="match status" value="1"/>
</dbReference>
<name>A0A829YMV1_9GAMM</name>
<dbReference type="InterPro" id="IPR001387">
    <property type="entry name" value="Cro/C1-type_HTH"/>
</dbReference>
<dbReference type="InterPro" id="IPR010982">
    <property type="entry name" value="Lambda_DNA-bd_dom_sf"/>
</dbReference>
<evidence type="ECO:0000313" key="3">
    <source>
        <dbReference type="Proteomes" id="UP000445000"/>
    </source>
</evidence>
<dbReference type="Gene3D" id="1.10.260.40">
    <property type="entry name" value="lambda repressor-like DNA-binding domains"/>
    <property type="match status" value="1"/>
</dbReference>
<dbReference type="AlphaFoldDB" id="A0A829YMV1"/>
<dbReference type="SUPFAM" id="SSF47413">
    <property type="entry name" value="lambda repressor-like DNA-binding domains"/>
    <property type="match status" value="1"/>
</dbReference>
<feature type="domain" description="HTH cro/C1-type" evidence="1">
    <location>
        <begin position="11"/>
        <end position="64"/>
    </location>
</feature>
<dbReference type="Pfam" id="PF13443">
    <property type="entry name" value="HTH_26"/>
    <property type="match status" value="1"/>
</dbReference>
<keyword evidence="3" id="KW-1185">Reference proteome</keyword>
<dbReference type="RefSeq" id="WP_161815812.1">
    <property type="nucleotide sequence ID" value="NZ_BLJN01000008.1"/>
</dbReference>
<dbReference type="GO" id="GO:0003677">
    <property type="term" value="F:DNA binding"/>
    <property type="evidence" value="ECO:0007669"/>
    <property type="project" value="InterPro"/>
</dbReference>
<evidence type="ECO:0000259" key="1">
    <source>
        <dbReference type="PROSITE" id="PS50943"/>
    </source>
</evidence>
<organism evidence="2 3">
    <name type="scientific">Steroidobacter agaridevorans</name>
    <dbReference type="NCBI Taxonomy" id="2695856"/>
    <lineage>
        <taxon>Bacteria</taxon>
        <taxon>Pseudomonadati</taxon>
        <taxon>Pseudomonadota</taxon>
        <taxon>Gammaproteobacteria</taxon>
        <taxon>Steroidobacterales</taxon>
        <taxon>Steroidobacteraceae</taxon>
        <taxon>Steroidobacter</taxon>
    </lineage>
</organism>
<reference evidence="3" key="1">
    <citation type="submission" date="2020-01" db="EMBL/GenBank/DDBJ databases">
        <title>'Steroidobacter agaridevorans' sp. nov., agar-degrading bacteria isolated from rhizosphere soils.</title>
        <authorList>
            <person name="Ikenaga M."/>
            <person name="Kataoka M."/>
            <person name="Murouchi A."/>
            <person name="Katsuragi S."/>
            <person name="Sakai M."/>
        </authorList>
    </citation>
    <scope>NUCLEOTIDE SEQUENCE [LARGE SCALE GENOMIC DNA]</scope>
    <source>
        <strain evidence="3">YU21-B</strain>
    </source>
</reference>
<dbReference type="Proteomes" id="UP000445000">
    <property type="component" value="Unassembled WGS sequence"/>
</dbReference>
<evidence type="ECO:0000313" key="2">
    <source>
        <dbReference type="EMBL" id="GFE84211.1"/>
    </source>
</evidence>
<dbReference type="EMBL" id="BLJN01000008">
    <property type="protein sequence ID" value="GFE84211.1"/>
    <property type="molecule type" value="Genomic_DNA"/>
</dbReference>